<accession>A0A849KQ84</accession>
<evidence type="ECO:0000256" key="8">
    <source>
        <dbReference type="ARBA" id="ARBA00041975"/>
    </source>
</evidence>
<dbReference type="EC" id="5.4.99.26" evidence="5"/>
<evidence type="ECO:0000256" key="5">
    <source>
        <dbReference type="ARBA" id="ARBA00038943"/>
    </source>
</evidence>
<evidence type="ECO:0000256" key="3">
    <source>
        <dbReference type="ARBA" id="ARBA00036607"/>
    </source>
</evidence>
<evidence type="ECO:0000313" key="12">
    <source>
        <dbReference type="Proteomes" id="UP000552954"/>
    </source>
</evidence>
<dbReference type="InterPro" id="IPR020103">
    <property type="entry name" value="PsdUridine_synth_cat_dom_sf"/>
</dbReference>
<dbReference type="InterPro" id="IPR006145">
    <property type="entry name" value="PsdUridine_synth_RsuA/RluA"/>
</dbReference>
<dbReference type="AlphaFoldDB" id="A0A849KQ84"/>
<comment type="catalytic activity">
    <reaction evidence="3">
        <text>uridine(65) in tRNA = pseudouridine(65) in tRNA</text>
        <dbReference type="Rhea" id="RHEA:42536"/>
        <dbReference type="Rhea" id="RHEA-COMP:10103"/>
        <dbReference type="Rhea" id="RHEA-COMP:10104"/>
        <dbReference type="ChEBI" id="CHEBI:65314"/>
        <dbReference type="ChEBI" id="CHEBI:65315"/>
        <dbReference type="EC" id="5.4.99.26"/>
    </reaction>
</comment>
<dbReference type="Gene3D" id="3.30.2350.10">
    <property type="entry name" value="Pseudouridine synthase"/>
    <property type="match status" value="1"/>
</dbReference>
<keyword evidence="1" id="KW-0819">tRNA processing</keyword>
<feature type="domain" description="Pseudouridine synthase RsuA/RluA-like" evidence="10">
    <location>
        <begin position="15"/>
        <end position="169"/>
    </location>
</feature>
<dbReference type="GO" id="GO:0003723">
    <property type="term" value="F:RNA binding"/>
    <property type="evidence" value="ECO:0007669"/>
    <property type="project" value="InterPro"/>
</dbReference>
<reference evidence="11 12" key="1">
    <citation type="submission" date="2020-05" db="EMBL/GenBank/DDBJ databases">
        <authorList>
            <person name="Khan S.A."/>
            <person name="Jeon C.O."/>
            <person name="Chun B.H."/>
        </authorList>
    </citation>
    <scope>NUCLEOTIDE SEQUENCE [LARGE SCALE GENOMIC DNA]</scope>
    <source>
        <strain evidence="11 12">B156</strain>
    </source>
</reference>
<protein>
    <recommendedName>
        <fullName evidence="6">tRNA pseudouridine synthase C</fullName>
        <ecNumber evidence="5">5.4.99.26</ecNumber>
    </recommendedName>
    <alternativeName>
        <fullName evidence="8">tRNA pseudouridine(65) synthase</fullName>
    </alternativeName>
    <alternativeName>
        <fullName evidence="9">tRNA pseudouridylate synthase C</fullName>
    </alternativeName>
    <alternativeName>
        <fullName evidence="7">tRNA-uridine isomerase C</fullName>
    </alternativeName>
</protein>
<reference evidence="11 12" key="2">
    <citation type="submission" date="2020-06" db="EMBL/GenBank/DDBJ databases">
        <title>Ramlibacter rhizophilus sp. nov., isolated from rhizosphere soil of national flower Mugunghwa from South Korea.</title>
        <authorList>
            <person name="Zheng-Fei Y."/>
            <person name="Huan T."/>
        </authorList>
    </citation>
    <scope>NUCLEOTIDE SEQUENCE [LARGE SCALE GENOMIC DNA]</scope>
    <source>
        <strain evidence="11 12">B156</strain>
    </source>
</reference>
<proteinExistence type="predicted"/>
<dbReference type="SUPFAM" id="SSF55120">
    <property type="entry name" value="Pseudouridine synthase"/>
    <property type="match status" value="1"/>
</dbReference>
<dbReference type="PROSITE" id="PS01129">
    <property type="entry name" value="PSI_RLU"/>
    <property type="match status" value="1"/>
</dbReference>
<dbReference type="GO" id="GO:0008033">
    <property type="term" value="P:tRNA processing"/>
    <property type="evidence" value="ECO:0007669"/>
    <property type="project" value="UniProtKB-KW"/>
</dbReference>
<dbReference type="RefSeq" id="WP_171560122.1">
    <property type="nucleotide sequence ID" value="NZ_JABFCS010000001.1"/>
</dbReference>
<organism evidence="11 12">
    <name type="scientific">Ramlibacter montanisoli</name>
    <dbReference type="NCBI Taxonomy" id="2732512"/>
    <lineage>
        <taxon>Bacteria</taxon>
        <taxon>Pseudomonadati</taxon>
        <taxon>Pseudomonadota</taxon>
        <taxon>Betaproteobacteria</taxon>
        <taxon>Burkholderiales</taxon>
        <taxon>Comamonadaceae</taxon>
        <taxon>Ramlibacter</taxon>
    </lineage>
</organism>
<keyword evidence="12" id="KW-1185">Reference proteome</keyword>
<comment type="caution">
    <text evidence="11">The sequence shown here is derived from an EMBL/GenBank/DDBJ whole genome shotgun (WGS) entry which is preliminary data.</text>
</comment>
<evidence type="ECO:0000256" key="9">
    <source>
        <dbReference type="ARBA" id="ARBA00043049"/>
    </source>
</evidence>
<evidence type="ECO:0000256" key="1">
    <source>
        <dbReference type="ARBA" id="ARBA00022694"/>
    </source>
</evidence>
<sequence>MVPETLPILHQDASLVAVAKPAGLLVHPSALDAHEERTALKLLRDQLGAWVWPLHRLDKGTSGVLLFGKSAEAAREWGLAFEQGRVRKRYLALVRGWPPLSGEIDQALARDPELPSAGQERLASLTRFERLACFEWPFGDGRHATSRYALVAAEPVTGRRHQVRRHFKHIAHPLVGDTTHGKGAHNRAVAAWLGVQRMWLHCEWMDLPGGVRVSAPCGAEWQPLLAAVR</sequence>
<evidence type="ECO:0000256" key="2">
    <source>
        <dbReference type="ARBA" id="ARBA00023235"/>
    </source>
</evidence>
<gene>
    <name evidence="11" type="ORF">HK415_13680</name>
</gene>
<dbReference type="Pfam" id="PF00849">
    <property type="entry name" value="PseudoU_synth_2"/>
    <property type="match status" value="1"/>
</dbReference>
<name>A0A849KQ84_9BURK</name>
<evidence type="ECO:0000313" key="11">
    <source>
        <dbReference type="EMBL" id="NNU43979.1"/>
    </source>
</evidence>
<dbReference type="Proteomes" id="UP000552954">
    <property type="component" value="Unassembled WGS sequence"/>
</dbReference>
<evidence type="ECO:0000259" key="10">
    <source>
        <dbReference type="Pfam" id="PF00849"/>
    </source>
</evidence>
<evidence type="ECO:0000256" key="6">
    <source>
        <dbReference type="ARBA" id="ARBA00040675"/>
    </source>
</evidence>
<dbReference type="PANTHER" id="PTHR21600">
    <property type="entry name" value="MITOCHONDRIAL RNA PSEUDOURIDINE SYNTHASE"/>
    <property type="match status" value="1"/>
</dbReference>
<dbReference type="GO" id="GO:0160149">
    <property type="term" value="F:tRNA pseudouridine(65) synthase activity"/>
    <property type="evidence" value="ECO:0007669"/>
    <property type="project" value="UniProtKB-EC"/>
</dbReference>
<dbReference type="EMBL" id="JABFCS010000001">
    <property type="protein sequence ID" value="NNU43979.1"/>
    <property type="molecule type" value="Genomic_DNA"/>
</dbReference>
<dbReference type="GO" id="GO:0000455">
    <property type="term" value="P:enzyme-directed rRNA pseudouridine synthesis"/>
    <property type="evidence" value="ECO:0007669"/>
    <property type="project" value="TreeGrafter"/>
</dbReference>
<dbReference type="InterPro" id="IPR050188">
    <property type="entry name" value="RluA_PseudoU_synthase"/>
</dbReference>
<evidence type="ECO:0000256" key="7">
    <source>
        <dbReference type="ARBA" id="ARBA00041803"/>
    </source>
</evidence>
<comment type="function">
    <text evidence="4">Responsible for synthesis of pseudouridine from uracil-65 in transfer RNAs.</text>
</comment>
<evidence type="ECO:0000256" key="4">
    <source>
        <dbReference type="ARBA" id="ARBA00037670"/>
    </source>
</evidence>
<dbReference type="InterPro" id="IPR006224">
    <property type="entry name" value="PsdUridine_synth_RluA-like_CS"/>
</dbReference>
<dbReference type="PANTHER" id="PTHR21600:SF56">
    <property type="entry name" value="TRNA PSEUDOURIDINE SYNTHASE C"/>
    <property type="match status" value="1"/>
</dbReference>
<keyword evidence="2" id="KW-0413">Isomerase</keyword>